<dbReference type="EMBL" id="DXHX01000035">
    <property type="protein sequence ID" value="HIV73934.1"/>
    <property type="molecule type" value="Genomic_DNA"/>
</dbReference>
<dbReference type="NCBIfam" id="NF009829">
    <property type="entry name" value="PRK13303.1-4"/>
    <property type="match status" value="1"/>
</dbReference>
<dbReference type="Proteomes" id="UP000823937">
    <property type="component" value="Unassembled WGS sequence"/>
</dbReference>
<evidence type="ECO:0000256" key="2">
    <source>
        <dbReference type="ARBA" id="ARBA00022642"/>
    </source>
</evidence>
<proteinExistence type="inferred from homology"/>
<name>A0A9D1PKF5_9BACI</name>
<comment type="miscellaneous">
    <text evidence="6">The iminoaspartate product is unstable in aqueous solution and can decompose to oxaloacetate and ammonia.</text>
</comment>
<dbReference type="Pfam" id="PF01958">
    <property type="entry name" value="Asp_DH_C"/>
    <property type="match status" value="1"/>
</dbReference>
<dbReference type="EC" id="1.4.1.21" evidence="6"/>
<evidence type="ECO:0000259" key="8">
    <source>
        <dbReference type="Pfam" id="PF03447"/>
    </source>
</evidence>
<dbReference type="GO" id="GO:0009435">
    <property type="term" value="P:NAD+ biosynthetic process"/>
    <property type="evidence" value="ECO:0007669"/>
    <property type="project" value="UniProtKB-UniRule"/>
</dbReference>
<dbReference type="GO" id="GO:0033735">
    <property type="term" value="F:aspartate dehydrogenase [NAD(P)+] activity"/>
    <property type="evidence" value="ECO:0007669"/>
    <property type="project" value="UniProtKB-EC"/>
</dbReference>
<comment type="catalytic activity">
    <reaction evidence="6">
        <text>L-aspartate + NAD(+) + H2O = oxaloacetate + NH4(+) + NADH + H(+)</text>
        <dbReference type="Rhea" id="RHEA:11788"/>
        <dbReference type="ChEBI" id="CHEBI:15377"/>
        <dbReference type="ChEBI" id="CHEBI:15378"/>
        <dbReference type="ChEBI" id="CHEBI:16452"/>
        <dbReference type="ChEBI" id="CHEBI:28938"/>
        <dbReference type="ChEBI" id="CHEBI:29991"/>
        <dbReference type="ChEBI" id="CHEBI:57540"/>
        <dbReference type="ChEBI" id="CHEBI:57945"/>
        <dbReference type="EC" id="1.4.1.21"/>
    </reaction>
</comment>
<dbReference type="SUPFAM" id="SSF51735">
    <property type="entry name" value="NAD(P)-binding Rossmann-fold domains"/>
    <property type="match status" value="1"/>
</dbReference>
<comment type="catalytic activity">
    <reaction evidence="6">
        <text>L-aspartate + NADP(+) + H2O = oxaloacetate + NH4(+) + NADPH + H(+)</text>
        <dbReference type="Rhea" id="RHEA:11784"/>
        <dbReference type="ChEBI" id="CHEBI:15377"/>
        <dbReference type="ChEBI" id="CHEBI:15378"/>
        <dbReference type="ChEBI" id="CHEBI:16452"/>
        <dbReference type="ChEBI" id="CHEBI:28938"/>
        <dbReference type="ChEBI" id="CHEBI:29991"/>
        <dbReference type="ChEBI" id="CHEBI:57783"/>
        <dbReference type="ChEBI" id="CHEBI:58349"/>
        <dbReference type="EC" id="1.4.1.21"/>
    </reaction>
</comment>
<feature type="binding site" evidence="6">
    <location>
        <position position="177"/>
    </location>
    <ligand>
        <name>NAD(+)</name>
        <dbReference type="ChEBI" id="CHEBI:57540"/>
    </ligand>
</feature>
<evidence type="ECO:0000256" key="5">
    <source>
        <dbReference type="ARBA" id="ARBA00023027"/>
    </source>
</evidence>
<dbReference type="Gene3D" id="3.40.50.720">
    <property type="entry name" value="NAD(P)-binding Rossmann-like Domain"/>
    <property type="match status" value="1"/>
</dbReference>
<comment type="function">
    <text evidence="6">Specifically catalyzes the NAD or NADP-dependent dehydrogenation of L-aspartate to iminoaspartate.</text>
</comment>
<keyword evidence="2 6" id="KW-0662">Pyridine nucleotide biosynthesis</keyword>
<dbReference type="GO" id="GO:0051287">
    <property type="term" value="F:NAD binding"/>
    <property type="evidence" value="ECO:0007669"/>
    <property type="project" value="UniProtKB-UniRule"/>
</dbReference>
<dbReference type="HAMAP" id="MF_01265">
    <property type="entry name" value="NadX"/>
    <property type="match status" value="1"/>
</dbReference>
<evidence type="ECO:0000256" key="4">
    <source>
        <dbReference type="ARBA" id="ARBA00023002"/>
    </source>
</evidence>
<feature type="active site" evidence="6">
    <location>
        <position position="207"/>
    </location>
</feature>
<dbReference type="PIRSF" id="PIRSF005227">
    <property type="entry name" value="Asp_dh_NAD_syn"/>
    <property type="match status" value="1"/>
</dbReference>
<organism evidence="9 10">
    <name type="scientific">Candidatus Pseudogracilibacillus intestinigallinarum</name>
    <dbReference type="NCBI Taxonomy" id="2838742"/>
    <lineage>
        <taxon>Bacteria</taxon>
        <taxon>Bacillati</taxon>
        <taxon>Bacillota</taxon>
        <taxon>Bacilli</taxon>
        <taxon>Bacillales</taxon>
        <taxon>Bacillaceae</taxon>
        <taxon>Pseudogracilibacillus</taxon>
    </lineage>
</organism>
<keyword evidence="5 6" id="KW-0520">NAD</keyword>
<sequence length="256" mass="27821">MKVGIIGAGAIANYILEKEKDHTYEVTSILVRDMEKYREISNKYHVTLYTDVQAFIDSGVDIVVEAATVEAVQAYVPQIIEQKDVVIISIGAFVDDAFTQEVTSIAEKNNRNIFLPSGSIGGLDLVQNVLATKNVEHVSLTTRKAAHTLVREPITEEKIAFQGSAREAIAVYPKNINISIALSLAGIGFDRTKVTMIADPHATKNTHTIEVEGAFGKASFTIENNPLPSNPSTSYLAAISVIGTLERQHGVIRIGQ</sequence>
<evidence type="ECO:0000256" key="1">
    <source>
        <dbReference type="ARBA" id="ARBA00008331"/>
    </source>
</evidence>
<dbReference type="PANTHER" id="PTHR31873:SF6">
    <property type="entry name" value="ASPARTATE DEHYDROGENASE DOMAIN-CONTAINING PROTEIN"/>
    <property type="match status" value="1"/>
</dbReference>
<evidence type="ECO:0000256" key="6">
    <source>
        <dbReference type="HAMAP-Rule" id="MF_01265"/>
    </source>
</evidence>
<dbReference type="Gene3D" id="3.30.360.10">
    <property type="entry name" value="Dihydrodipicolinate Reductase, domain 2"/>
    <property type="match status" value="1"/>
</dbReference>
<dbReference type="InterPro" id="IPR011182">
    <property type="entry name" value="L-Asp_DH"/>
</dbReference>
<comment type="caution">
    <text evidence="9">The sequence shown here is derived from an EMBL/GenBank/DDBJ whole genome shotgun (WGS) entry which is preliminary data.</text>
</comment>
<evidence type="ECO:0000313" key="9">
    <source>
        <dbReference type="EMBL" id="HIV73934.1"/>
    </source>
</evidence>
<dbReference type="InterPro" id="IPR036291">
    <property type="entry name" value="NAD(P)-bd_dom_sf"/>
</dbReference>
<dbReference type="InterPro" id="IPR022487">
    <property type="entry name" value="Asp_DH_arc"/>
</dbReference>
<comment type="pathway">
    <text evidence="6">Cofactor biosynthesis; NAD(+) biosynthesis; iminoaspartate from L-aspartate (dehydrogenase route): step 1/1.</text>
</comment>
<dbReference type="PANTHER" id="PTHR31873">
    <property type="entry name" value="L-ASPARTATE DEHYDROGENASE-RELATED"/>
    <property type="match status" value="1"/>
</dbReference>
<feature type="domain" description="Aspartate dehydrogenase" evidence="7">
    <location>
        <begin position="154"/>
        <end position="242"/>
    </location>
</feature>
<evidence type="ECO:0000313" key="10">
    <source>
        <dbReference type="Proteomes" id="UP000823937"/>
    </source>
</evidence>
<comment type="caution">
    <text evidence="6">Lacks conserved residue(s) required for the propagation of feature annotation.</text>
</comment>
<dbReference type="NCBIfam" id="TIGR03855">
    <property type="entry name" value="NAD_NadX"/>
    <property type="match status" value="1"/>
</dbReference>
<reference evidence="9" key="2">
    <citation type="submission" date="2021-04" db="EMBL/GenBank/DDBJ databases">
        <authorList>
            <person name="Gilroy R."/>
        </authorList>
    </citation>
    <scope>NUCLEOTIDE SEQUENCE</scope>
    <source>
        <strain evidence="9">CHK169-2315</strain>
    </source>
</reference>
<dbReference type="Pfam" id="PF03447">
    <property type="entry name" value="NAD_binding_3"/>
    <property type="match status" value="1"/>
</dbReference>
<keyword evidence="4 6" id="KW-0560">Oxidoreductase</keyword>
<dbReference type="AlphaFoldDB" id="A0A9D1PKF5"/>
<protein>
    <recommendedName>
        <fullName evidence="6">L-aspartate dehydrogenase</fullName>
        <ecNumber evidence="6">1.4.1.21</ecNumber>
    </recommendedName>
</protein>
<dbReference type="InterPro" id="IPR005106">
    <property type="entry name" value="Asp/hSer_DH_NAD-bd"/>
</dbReference>
<dbReference type="GO" id="GO:0050661">
    <property type="term" value="F:NADP binding"/>
    <property type="evidence" value="ECO:0007669"/>
    <property type="project" value="UniProtKB-UniRule"/>
</dbReference>
<evidence type="ECO:0000259" key="7">
    <source>
        <dbReference type="Pfam" id="PF01958"/>
    </source>
</evidence>
<dbReference type="GO" id="GO:0016639">
    <property type="term" value="F:oxidoreductase activity, acting on the CH-NH2 group of donors, NAD or NADP as acceptor"/>
    <property type="evidence" value="ECO:0007669"/>
    <property type="project" value="UniProtKB-UniRule"/>
</dbReference>
<comment type="similarity">
    <text evidence="1 6">Belongs to the L-aspartate dehydrogenase family.</text>
</comment>
<accession>A0A9D1PKF5</accession>
<keyword evidence="3 6" id="KW-0521">NADP</keyword>
<dbReference type="InterPro" id="IPR002811">
    <property type="entry name" value="Asp_DH"/>
</dbReference>
<evidence type="ECO:0000256" key="3">
    <source>
        <dbReference type="ARBA" id="ARBA00022857"/>
    </source>
</evidence>
<gene>
    <name evidence="6 9" type="primary">nadX</name>
    <name evidence="9" type="ORF">H9895_02500</name>
</gene>
<reference evidence="9" key="1">
    <citation type="journal article" date="2021" name="PeerJ">
        <title>Extensive microbial diversity within the chicken gut microbiome revealed by metagenomics and culture.</title>
        <authorList>
            <person name="Gilroy R."/>
            <person name="Ravi A."/>
            <person name="Getino M."/>
            <person name="Pursley I."/>
            <person name="Horton D.L."/>
            <person name="Alikhan N.F."/>
            <person name="Baker D."/>
            <person name="Gharbi K."/>
            <person name="Hall N."/>
            <person name="Watson M."/>
            <person name="Adriaenssens E.M."/>
            <person name="Foster-Nyarko E."/>
            <person name="Jarju S."/>
            <person name="Secka A."/>
            <person name="Antonio M."/>
            <person name="Oren A."/>
            <person name="Chaudhuri R.R."/>
            <person name="La Ragione R."/>
            <person name="Hildebrand F."/>
            <person name="Pallen M.J."/>
        </authorList>
    </citation>
    <scope>NUCLEOTIDE SEQUENCE</scope>
    <source>
        <strain evidence="9">CHK169-2315</strain>
    </source>
</reference>
<dbReference type="NCBIfam" id="NF009828">
    <property type="entry name" value="PRK13303.1-3"/>
    <property type="match status" value="1"/>
</dbReference>
<feature type="domain" description="Aspartate/homoserine dehydrogenase NAD-binding" evidence="8">
    <location>
        <begin position="7"/>
        <end position="116"/>
    </location>
</feature>
<dbReference type="InterPro" id="IPR020626">
    <property type="entry name" value="Asp_DH_prok"/>
</dbReference>
<dbReference type="SUPFAM" id="SSF55347">
    <property type="entry name" value="Glyceraldehyde-3-phosphate dehydrogenase-like, C-terminal domain"/>
    <property type="match status" value="1"/>
</dbReference>